<dbReference type="InterPro" id="IPR023312">
    <property type="entry name" value="Put_nitroreductase_C_bac"/>
</dbReference>
<dbReference type="RefSeq" id="WP_005980175.1">
    <property type="nucleotide sequence ID" value="NZ_BAABXY010000001.1"/>
</dbReference>
<name>A0AAX2JAW3_9FUSO</name>
<dbReference type="KEGG" id="ful:C4N20_16020"/>
<proteinExistence type="inferred from homology"/>
<dbReference type="SUPFAM" id="SSF55469">
    <property type="entry name" value="FMN-dependent nitroreductase-like"/>
    <property type="match status" value="1"/>
</dbReference>
<dbReference type="Pfam" id="PF00881">
    <property type="entry name" value="Nitroreductase"/>
    <property type="match status" value="1"/>
</dbReference>
<comment type="similarity">
    <text evidence="1">Belongs to the nitroreductase family.</text>
</comment>
<protein>
    <submittedName>
        <fullName evidence="4">NADPH-flavin oxidoreductase</fullName>
        <ecNumber evidence="4">1.6.99.-</ecNumber>
    </submittedName>
</protein>
<dbReference type="Gene3D" id="3.40.109.10">
    <property type="entry name" value="NADH Oxidase"/>
    <property type="match status" value="1"/>
</dbReference>
<dbReference type="GeneID" id="78456335"/>
<reference evidence="4 5" key="1">
    <citation type="submission" date="2018-06" db="EMBL/GenBank/DDBJ databases">
        <authorList>
            <consortium name="Pathogen Informatics"/>
            <person name="Doyle S."/>
        </authorList>
    </citation>
    <scope>NUCLEOTIDE SEQUENCE [LARGE SCALE GENOMIC DNA]</scope>
    <source>
        <strain evidence="4 5">NCTC12112</strain>
    </source>
</reference>
<dbReference type="PANTHER" id="PTHR43673:SF10">
    <property type="entry name" value="NADH DEHYDROGENASE_NAD(P)H NITROREDUCTASE XCC3605-RELATED"/>
    <property type="match status" value="1"/>
</dbReference>
<dbReference type="EC" id="1.6.99.-" evidence="4"/>
<sequence>MILKALENVRSHRSFTDKSLTKTELSKIVEGARLGASAKNSQSIRFFCVSDKKLCDEIFEQIKWAAAVSWNPVLEESPRAYVILCACEPLTQTSDPLLHFDMGIASQNMLLCAGEMGYGGCIVGSFNKKEVEKIIGLQEKYKSYFILALGEPKDKVKIVAAENKDTRYYRDTLNNHFVPKLSLNELIIGNK</sequence>
<evidence type="ECO:0000313" key="4">
    <source>
        <dbReference type="EMBL" id="SQJ04027.1"/>
    </source>
</evidence>
<evidence type="ECO:0000256" key="1">
    <source>
        <dbReference type="ARBA" id="ARBA00007118"/>
    </source>
</evidence>
<dbReference type="Gene3D" id="2.20.180.10">
    <property type="entry name" value="putative fmn-dependent nitroreductase like domains"/>
    <property type="match status" value="1"/>
</dbReference>
<keyword evidence="2 4" id="KW-0560">Oxidoreductase</keyword>
<dbReference type="AlphaFoldDB" id="A0AAX2JAW3"/>
<evidence type="ECO:0000313" key="5">
    <source>
        <dbReference type="Proteomes" id="UP000249008"/>
    </source>
</evidence>
<accession>A0AAX2JAW3</accession>
<dbReference type="InterPro" id="IPR000415">
    <property type="entry name" value="Nitroreductase-like"/>
</dbReference>
<organism evidence="4 5">
    <name type="scientific">Fusobacterium ulcerans</name>
    <dbReference type="NCBI Taxonomy" id="861"/>
    <lineage>
        <taxon>Bacteria</taxon>
        <taxon>Fusobacteriati</taxon>
        <taxon>Fusobacteriota</taxon>
        <taxon>Fusobacteriia</taxon>
        <taxon>Fusobacteriales</taxon>
        <taxon>Fusobacteriaceae</taxon>
        <taxon>Fusobacterium</taxon>
    </lineage>
</organism>
<dbReference type="PANTHER" id="PTHR43673">
    <property type="entry name" value="NAD(P)H NITROREDUCTASE YDGI-RELATED"/>
    <property type="match status" value="1"/>
</dbReference>
<dbReference type="GO" id="GO:0016491">
    <property type="term" value="F:oxidoreductase activity"/>
    <property type="evidence" value="ECO:0007669"/>
    <property type="project" value="UniProtKB-KW"/>
</dbReference>
<gene>
    <name evidence="4" type="primary">frp</name>
    <name evidence="4" type="ORF">NCTC12112_01797</name>
</gene>
<dbReference type="InterPro" id="IPR029479">
    <property type="entry name" value="Nitroreductase"/>
</dbReference>
<feature type="domain" description="Nitroreductase" evidence="3">
    <location>
        <begin position="10"/>
        <end position="150"/>
    </location>
</feature>
<dbReference type="CDD" id="cd02062">
    <property type="entry name" value="Nitro_FMN_reductase"/>
    <property type="match status" value="1"/>
</dbReference>
<evidence type="ECO:0000259" key="3">
    <source>
        <dbReference type="Pfam" id="PF00881"/>
    </source>
</evidence>
<dbReference type="Proteomes" id="UP000249008">
    <property type="component" value="Chromosome 1"/>
</dbReference>
<evidence type="ECO:0000256" key="2">
    <source>
        <dbReference type="ARBA" id="ARBA00023002"/>
    </source>
</evidence>
<dbReference type="EMBL" id="LS483487">
    <property type="protein sequence ID" value="SQJ04027.1"/>
    <property type="molecule type" value="Genomic_DNA"/>
</dbReference>